<organism evidence="8 9">
    <name type="scientific">Sodalis praecaptivus</name>
    <dbReference type="NCBI Taxonomy" id="1239307"/>
    <lineage>
        <taxon>Bacteria</taxon>
        <taxon>Pseudomonadati</taxon>
        <taxon>Pseudomonadota</taxon>
        <taxon>Gammaproteobacteria</taxon>
        <taxon>Enterobacterales</taxon>
        <taxon>Bruguierivoracaceae</taxon>
        <taxon>Sodalis</taxon>
    </lineage>
</organism>
<evidence type="ECO:0000313" key="8">
    <source>
        <dbReference type="EMBL" id="AHF75781.1"/>
    </source>
</evidence>
<keyword evidence="9" id="KW-1185">Reference proteome</keyword>
<dbReference type="Pfam" id="PF01614">
    <property type="entry name" value="IclR_C"/>
    <property type="match status" value="1"/>
</dbReference>
<evidence type="ECO:0000259" key="7">
    <source>
        <dbReference type="PROSITE" id="PS51078"/>
    </source>
</evidence>
<dbReference type="PANTHER" id="PTHR30136">
    <property type="entry name" value="HELIX-TURN-HELIX TRANSCRIPTIONAL REGULATOR, ICLR FAMILY"/>
    <property type="match status" value="1"/>
</dbReference>
<dbReference type="InterPro" id="IPR029016">
    <property type="entry name" value="GAF-like_dom_sf"/>
</dbReference>
<dbReference type="AlphaFoldDB" id="W0HPJ4"/>
<dbReference type="PATRIC" id="fig|1239307.3.peg.740"/>
<sequence>MSQKETEAEASYRIDAVDCALDVLMIVSSDPHLGLSEIARKLGASRQRIFRMLRNLEARGMIERSRDGKTFHLGYQSLLIGNAARAQIDLVCLAEPILREVGLQVAETVQLRIRDGLETMCIASWEPEREIRVNAIIGRRRPLHTGSSKIFLAFMPEEERERYLSTALAAYTANTLTDQSTLRARLADIRQQHYNVSRGEVSDDLLSISAPVFAAEQRVVATMSISAPAARVVKDNIDTWAALVVQAAGRLSQMLGYARAG</sequence>
<name>W0HPJ4_9GAMM</name>
<dbReference type="SUPFAM" id="SSF46785">
    <property type="entry name" value="Winged helix' DNA-binding domain"/>
    <property type="match status" value="1"/>
</dbReference>
<feature type="domain" description="IclR-ED" evidence="7">
    <location>
        <begin position="76"/>
        <end position="257"/>
    </location>
</feature>
<dbReference type="PANTHER" id="PTHR30136:SF24">
    <property type="entry name" value="HTH-TYPE TRANSCRIPTIONAL REPRESSOR ALLR"/>
    <property type="match status" value="1"/>
</dbReference>
<accession>W0HPJ4</accession>
<dbReference type="PROSITE" id="PS51077">
    <property type="entry name" value="HTH_ICLR"/>
    <property type="match status" value="1"/>
</dbReference>
<dbReference type="RefSeq" id="WP_025420914.1">
    <property type="nucleotide sequence ID" value="NZ_CP006569.1"/>
</dbReference>
<dbReference type="InterPro" id="IPR005471">
    <property type="entry name" value="Tscrpt_reg_IclR_N"/>
</dbReference>
<dbReference type="SUPFAM" id="SSF55781">
    <property type="entry name" value="GAF domain-like"/>
    <property type="match status" value="1"/>
</dbReference>
<dbReference type="KEGG" id="sod:Sant_0685"/>
<gene>
    <name evidence="8" type="ORF">Sant_0685</name>
</gene>
<evidence type="ECO:0000256" key="5">
    <source>
        <dbReference type="ARBA" id="ARBA00042627"/>
    </source>
</evidence>
<dbReference type="GO" id="GO:0045892">
    <property type="term" value="P:negative regulation of DNA-templated transcription"/>
    <property type="evidence" value="ECO:0007669"/>
    <property type="project" value="TreeGrafter"/>
</dbReference>
<keyword evidence="3" id="KW-0804">Transcription</keyword>
<evidence type="ECO:0000259" key="6">
    <source>
        <dbReference type="PROSITE" id="PS51077"/>
    </source>
</evidence>
<dbReference type="Gene3D" id="3.30.450.40">
    <property type="match status" value="1"/>
</dbReference>
<evidence type="ECO:0000256" key="3">
    <source>
        <dbReference type="ARBA" id="ARBA00023163"/>
    </source>
</evidence>
<dbReference type="InterPro" id="IPR036390">
    <property type="entry name" value="WH_DNA-bd_sf"/>
</dbReference>
<dbReference type="SMART" id="SM00346">
    <property type="entry name" value="HTH_ICLR"/>
    <property type="match status" value="1"/>
</dbReference>
<dbReference type="InterPro" id="IPR014757">
    <property type="entry name" value="Tscrpt_reg_IclR_C"/>
</dbReference>
<dbReference type="GO" id="GO:0003677">
    <property type="term" value="F:DNA binding"/>
    <property type="evidence" value="ECO:0007669"/>
    <property type="project" value="UniProtKB-KW"/>
</dbReference>
<evidence type="ECO:0000256" key="1">
    <source>
        <dbReference type="ARBA" id="ARBA00023015"/>
    </source>
</evidence>
<evidence type="ECO:0000313" key="9">
    <source>
        <dbReference type="Proteomes" id="UP000019028"/>
    </source>
</evidence>
<evidence type="ECO:0000256" key="4">
    <source>
        <dbReference type="ARBA" id="ARBA00040379"/>
    </source>
</evidence>
<dbReference type="Proteomes" id="UP000019028">
    <property type="component" value="Chromosome"/>
</dbReference>
<dbReference type="HOGENOM" id="CLU_062618_4_3_6"/>
<proteinExistence type="predicted"/>
<dbReference type="Pfam" id="PF01047">
    <property type="entry name" value="MarR"/>
    <property type="match status" value="1"/>
</dbReference>
<dbReference type="EMBL" id="CP006569">
    <property type="protein sequence ID" value="AHF75781.1"/>
    <property type="molecule type" value="Genomic_DNA"/>
</dbReference>
<protein>
    <recommendedName>
        <fullName evidence="4">HTH-type transcriptional repressor AllR</fullName>
    </recommendedName>
    <alternativeName>
        <fullName evidence="5">Negative regulator of allantoin and glyoxylate utilization operons</fullName>
    </alternativeName>
</protein>
<dbReference type="Gene3D" id="1.10.10.10">
    <property type="entry name" value="Winged helix-like DNA-binding domain superfamily/Winged helix DNA-binding domain"/>
    <property type="match status" value="1"/>
</dbReference>
<dbReference type="InterPro" id="IPR036388">
    <property type="entry name" value="WH-like_DNA-bd_sf"/>
</dbReference>
<feature type="domain" description="HTH iclR-type" evidence="6">
    <location>
        <begin position="14"/>
        <end position="75"/>
    </location>
</feature>
<evidence type="ECO:0000256" key="2">
    <source>
        <dbReference type="ARBA" id="ARBA00023125"/>
    </source>
</evidence>
<keyword evidence="2" id="KW-0238">DNA-binding</keyword>
<dbReference type="InterPro" id="IPR050707">
    <property type="entry name" value="HTH_MetabolicPath_Reg"/>
</dbReference>
<keyword evidence="1" id="KW-0805">Transcription regulation</keyword>
<dbReference type="PROSITE" id="PS51078">
    <property type="entry name" value="ICLR_ED"/>
    <property type="match status" value="1"/>
</dbReference>
<reference evidence="8 9" key="1">
    <citation type="journal article" date="2014" name="Genome Biol. Evol.">
        <title>Genome degeneration and adaptation in a nascent stage of symbiosis.</title>
        <authorList>
            <person name="Oakeson K.F."/>
            <person name="Gil R."/>
            <person name="Clayton A.L."/>
            <person name="Dunn D.M."/>
            <person name="von Niederhausern A.C."/>
            <person name="Hamil C."/>
            <person name="Aoyagi A."/>
            <person name="Duval B."/>
            <person name="Baca A."/>
            <person name="Silva F.J."/>
            <person name="Vallier A."/>
            <person name="Jackson D.G."/>
            <person name="Latorre A."/>
            <person name="Weiss R.B."/>
            <person name="Heddi A."/>
            <person name="Moya A."/>
            <person name="Dale C."/>
        </authorList>
    </citation>
    <scope>NUCLEOTIDE SEQUENCE [LARGE SCALE GENOMIC DNA]</scope>
    <source>
        <strain evidence="8 9">HS1</strain>
    </source>
</reference>
<dbReference type="OrthoDB" id="6166718at2"/>
<dbReference type="InterPro" id="IPR000835">
    <property type="entry name" value="HTH_MarR-typ"/>
</dbReference>
<dbReference type="GO" id="GO:0003700">
    <property type="term" value="F:DNA-binding transcription factor activity"/>
    <property type="evidence" value="ECO:0007669"/>
    <property type="project" value="InterPro"/>
</dbReference>